<sequence length="105" mass="12507">MSWKGVELQVALPRVQEHSQLQDQLQQRGKQSQDFIGQNHLKEAEKMRKAVIKSEQKDQTQIHRDADDSNQVRQSNEHHRPLKQQRTEENRLNHPYLGKKIDYSR</sequence>
<name>A0ABS6GPP3_9BACI</name>
<feature type="region of interest" description="Disordered" evidence="1">
    <location>
        <begin position="44"/>
        <end position="105"/>
    </location>
</feature>
<evidence type="ECO:0000256" key="1">
    <source>
        <dbReference type="SAM" id="MobiDB-lite"/>
    </source>
</evidence>
<feature type="compositionally biased region" description="Basic and acidic residues" evidence="1">
    <location>
        <begin position="75"/>
        <end position="92"/>
    </location>
</feature>
<comment type="caution">
    <text evidence="2">The sequence shown here is derived from an EMBL/GenBank/DDBJ whole genome shotgun (WGS) entry which is preliminary data.</text>
</comment>
<dbReference type="RefSeq" id="WP_144159317.1">
    <property type="nucleotide sequence ID" value="NZ_CAUPKR010000005.1"/>
</dbReference>
<dbReference type="EMBL" id="JAHLZF010000011">
    <property type="protein sequence ID" value="MBU6081062.1"/>
    <property type="molecule type" value="Genomic_DNA"/>
</dbReference>
<feature type="compositionally biased region" description="Basic and acidic residues" evidence="1">
    <location>
        <begin position="44"/>
        <end position="67"/>
    </location>
</feature>
<gene>
    <name evidence="2" type="ORF">KQ486_08515</name>
</gene>
<keyword evidence="3" id="KW-1185">Reference proteome</keyword>
<dbReference type="Proteomes" id="UP000812672">
    <property type="component" value="Unassembled WGS sequence"/>
</dbReference>
<proteinExistence type="predicted"/>
<accession>A0ABS6GPP3</accession>
<evidence type="ECO:0000313" key="2">
    <source>
        <dbReference type="EMBL" id="MBU6081062.1"/>
    </source>
</evidence>
<reference evidence="2 3" key="1">
    <citation type="journal article" date="2011" name="Int. J. Syst. Evol. Microbiol.">
        <title>Allobacillus halotolerans gen. nov., sp. nov. isolated from shrimp paste.</title>
        <authorList>
            <person name="Sheu S.Y."/>
            <person name="Arun A.B."/>
            <person name="Jiang S.R."/>
            <person name="Young C.C."/>
            <person name="Chen W.M."/>
        </authorList>
    </citation>
    <scope>NUCLEOTIDE SEQUENCE [LARGE SCALE GENOMIC DNA]</scope>
    <source>
        <strain evidence="2 3">LMG 24826</strain>
    </source>
</reference>
<evidence type="ECO:0000313" key="3">
    <source>
        <dbReference type="Proteomes" id="UP000812672"/>
    </source>
</evidence>
<protein>
    <submittedName>
        <fullName evidence="2">Uncharacterized protein</fullName>
    </submittedName>
</protein>
<organism evidence="2 3">
    <name type="scientific">Allobacillus halotolerans</name>
    <dbReference type="NCBI Taxonomy" id="570278"/>
    <lineage>
        <taxon>Bacteria</taxon>
        <taxon>Bacillati</taxon>
        <taxon>Bacillota</taxon>
        <taxon>Bacilli</taxon>
        <taxon>Bacillales</taxon>
        <taxon>Bacillaceae</taxon>
        <taxon>Allobacillus</taxon>
    </lineage>
</organism>